<protein>
    <submittedName>
        <fullName evidence="1">Uncharacterized protein</fullName>
    </submittedName>
</protein>
<gene>
    <name evidence="1" type="ORF">DRW42_26595</name>
</gene>
<comment type="caution">
    <text evidence="1">The sequence shown here is derived from an EMBL/GenBank/DDBJ whole genome shotgun (WGS) entry which is preliminary data.</text>
</comment>
<reference evidence="1 2" key="1">
    <citation type="submission" date="2018-07" db="EMBL/GenBank/DDBJ databases">
        <title>A draft genome of a endophytic bacteria, a new species of Pedobacter.</title>
        <authorList>
            <person name="Zhang Z.D."/>
            <person name="Chen Z.J."/>
        </authorList>
    </citation>
    <scope>NUCLEOTIDE SEQUENCE [LARGE SCALE GENOMIC DNA]</scope>
    <source>
        <strain evidence="1 2">RS10</strain>
    </source>
</reference>
<sequence>MLVLLFTGCVAARMPDIHDRKLGGKFDLAIFLPDEKRPELLHIFSKTGVVLSMPQDGSGLFEHDQKGIIHVRIQLQGELMLRALFRNLSEADIIVQQCIPQP</sequence>
<name>A0A366KNT2_9SPHI</name>
<organism evidence="1 2">
    <name type="scientific">Pedobacter miscanthi</name>
    <dbReference type="NCBI Taxonomy" id="2259170"/>
    <lineage>
        <taxon>Bacteria</taxon>
        <taxon>Pseudomonadati</taxon>
        <taxon>Bacteroidota</taxon>
        <taxon>Sphingobacteriia</taxon>
        <taxon>Sphingobacteriales</taxon>
        <taxon>Sphingobacteriaceae</taxon>
        <taxon>Pedobacter</taxon>
    </lineage>
</organism>
<dbReference type="Proteomes" id="UP000252081">
    <property type="component" value="Unassembled WGS sequence"/>
</dbReference>
<keyword evidence="2" id="KW-1185">Reference proteome</keyword>
<dbReference type="AlphaFoldDB" id="A0A366KNT2"/>
<evidence type="ECO:0000313" key="1">
    <source>
        <dbReference type="EMBL" id="RBQ02442.1"/>
    </source>
</evidence>
<proteinExistence type="predicted"/>
<dbReference type="EMBL" id="QNQU01000037">
    <property type="protein sequence ID" value="RBQ02442.1"/>
    <property type="molecule type" value="Genomic_DNA"/>
</dbReference>
<evidence type="ECO:0000313" key="2">
    <source>
        <dbReference type="Proteomes" id="UP000252081"/>
    </source>
</evidence>
<accession>A0A366KNT2</accession>